<comment type="cofactor">
    <cofactor evidence="2">
        <name>Cu(2+)</name>
        <dbReference type="ChEBI" id="CHEBI:29036"/>
    </cofactor>
</comment>
<gene>
    <name evidence="23" type="primary">ccoN_2</name>
    <name evidence="23" type="ORF">TUM4438_28310</name>
</gene>
<keyword evidence="18 21" id="KW-0472">Membrane</keyword>
<protein>
    <recommendedName>
        <fullName evidence="6">cytochrome-c oxidase</fullName>
        <ecNumber evidence="6">7.1.1.9</ecNumber>
    </recommendedName>
</protein>
<dbReference type="InterPro" id="IPR023616">
    <property type="entry name" value="Cyt_c_oxase-like_su1_dom"/>
</dbReference>
<comment type="catalytic activity">
    <reaction evidence="19">
        <text>4 Fe(II)-[cytochrome c] + O2 + 8 H(+)(in) = 4 Fe(III)-[cytochrome c] + 2 H2O + 4 H(+)(out)</text>
        <dbReference type="Rhea" id="RHEA:11436"/>
        <dbReference type="Rhea" id="RHEA-COMP:10350"/>
        <dbReference type="Rhea" id="RHEA-COMP:14399"/>
        <dbReference type="ChEBI" id="CHEBI:15377"/>
        <dbReference type="ChEBI" id="CHEBI:15378"/>
        <dbReference type="ChEBI" id="CHEBI:15379"/>
        <dbReference type="ChEBI" id="CHEBI:29033"/>
        <dbReference type="ChEBI" id="CHEBI:29034"/>
        <dbReference type="EC" id="7.1.1.9"/>
    </reaction>
</comment>
<keyword evidence="24" id="KW-1185">Reference proteome</keyword>
<keyword evidence="15 21" id="KW-1133">Transmembrane helix</keyword>
<feature type="transmembrane region" description="Helical" evidence="21">
    <location>
        <begin position="240"/>
        <end position="257"/>
    </location>
</feature>
<dbReference type="EC" id="7.1.1.9" evidence="6"/>
<evidence type="ECO:0000256" key="1">
    <source>
        <dbReference type="ARBA" id="ARBA00001970"/>
    </source>
</evidence>
<comment type="subcellular location">
    <subcellularLocation>
        <location evidence="3">Cell membrane</location>
        <topology evidence="3">Multi-pass membrane protein</topology>
    </subcellularLocation>
</comment>
<evidence type="ECO:0000256" key="4">
    <source>
        <dbReference type="ARBA" id="ARBA00004673"/>
    </source>
</evidence>
<feature type="domain" description="Cytochrome oxidase subunit I profile" evidence="22">
    <location>
        <begin position="20"/>
        <end position="478"/>
    </location>
</feature>
<feature type="transmembrane region" description="Helical" evidence="21">
    <location>
        <begin position="131"/>
        <end position="153"/>
    </location>
</feature>
<evidence type="ECO:0000256" key="19">
    <source>
        <dbReference type="ARBA" id="ARBA00047816"/>
    </source>
</evidence>
<keyword evidence="10 20" id="KW-0679">Respiratory chain</keyword>
<evidence type="ECO:0000256" key="16">
    <source>
        <dbReference type="ARBA" id="ARBA00023004"/>
    </source>
</evidence>
<evidence type="ECO:0000256" key="17">
    <source>
        <dbReference type="ARBA" id="ARBA00023008"/>
    </source>
</evidence>
<dbReference type="Gene3D" id="1.20.210.10">
    <property type="entry name" value="Cytochrome c oxidase-like, subunit I domain"/>
    <property type="match status" value="1"/>
</dbReference>
<feature type="transmembrane region" description="Helical" evidence="21">
    <location>
        <begin position="386"/>
        <end position="404"/>
    </location>
</feature>
<dbReference type="InterPro" id="IPR000883">
    <property type="entry name" value="Cyt_C_Oxase_1"/>
</dbReference>
<feature type="transmembrane region" description="Helical" evidence="21">
    <location>
        <begin position="64"/>
        <end position="84"/>
    </location>
</feature>
<evidence type="ECO:0000256" key="5">
    <source>
        <dbReference type="ARBA" id="ARBA00009578"/>
    </source>
</evidence>
<name>A0ABQ4PJL8_9GAMM</name>
<feature type="transmembrane region" description="Helical" evidence="21">
    <location>
        <begin position="96"/>
        <end position="119"/>
    </location>
</feature>
<evidence type="ECO:0000256" key="7">
    <source>
        <dbReference type="ARBA" id="ARBA00022448"/>
    </source>
</evidence>
<evidence type="ECO:0000256" key="20">
    <source>
        <dbReference type="RuleBase" id="RU000370"/>
    </source>
</evidence>
<evidence type="ECO:0000256" key="14">
    <source>
        <dbReference type="ARBA" id="ARBA00022982"/>
    </source>
</evidence>
<keyword evidence="13" id="KW-1278">Translocase</keyword>
<accession>A0ABQ4PJL8</accession>
<dbReference type="PROSITE" id="PS00077">
    <property type="entry name" value="COX1_CUB"/>
    <property type="match status" value="1"/>
</dbReference>
<evidence type="ECO:0000256" key="11">
    <source>
        <dbReference type="ARBA" id="ARBA00022692"/>
    </source>
</evidence>
<comment type="caution">
    <text evidence="23">The sequence shown here is derived from an EMBL/GenBank/DDBJ whole genome shotgun (WGS) entry which is preliminary data.</text>
</comment>
<feature type="transmembrane region" description="Helical" evidence="21">
    <location>
        <begin position="309"/>
        <end position="332"/>
    </location>
</feature>
<keyword evidence="11 20" id="KW-0812">Transmembrane</keyword>
<evidence type="ECO:0000313" key="24">
    <source>
        <dbReference type="Proteomes" id="UP000887104"/>
    </source>
</evidence>
<dbReference type="PANTHER" id="PTHR10422:SF29">
    <property type="entry name" value="CYTOCHROME C OXIDASE SUBUNIT 1 HOMOLOG, BACTEROID"/>
    <property type="match status" value="1"/>
</dbReference>
<keyword evidence="16" id="KW-0408">Iron</keyword>
<dbReference type="Pfam" id="PF00115">
    <property type="entry name" value="COX1"/>
    <property type="match status" value="1"/>
</dbReference>
<evidence type="ECO:0000256" key="8">
    <source>
        <dbReference type="ARBA" id="ARBA00022475"/>
    </source>
</evidence>
<keyword evidence="12" id="KW-0479">Metal-binding</keyword>
<dbReference type="InterPro" id="IPR036927">
    <property type="entry name" value="Cyt_c_oxase-like_su1_sf"/>
</dbReference>
<feature type="transmembrane region" description="Helical" evidence="21">
    <location>
        <begin position="277"/>
        <end position="297"/>
    </location>
</feature>
<keyword evidence="8" id="KW-1003">Cell membrane</keyword>
<sequence length="478" mass="53464">MMNHSQPQGADYNYTVVRQFALTTVLWGIVGMAVGVLIAAQLIWPQLNFETPWLTYSRLRPLHTNAVIFAFGTSALFATSYYIVQRTCQTRLFAPKLAAFTFWGWQAIILSAAISLPLGITSGKEYAELEWPIDIAITVVWVSYAVVFFGTIVKRTTSHIYVANWFFGAFIITVAVLHIVNSMAVPLTMTKSYSLYSGAVDAMVQWWYGHNAVGFLLTAGFLGMMYYFVPKQAGRPVYSYRLSIVHFWALIALYIWAGPHHLHYTALPDWTQSLGMVMSLILFAPSWGGMINGIMTLSGAWHKLRTDPILRFLVVSLSFYGMSTFEGPMMAIKTVNALSHYTDWTVGHVHSGALGWVAMVSIGSLYHLIPVLFGHGRMYSTNLINVHFWLATIGTVLYIVSMWISGVMQGLMWRAVNSDGTLTYSFVESLEASYPFYFVRFLGGVFFLTGMFLMAYNVIRTVKAPQDSLPAIAEAKAA</sequence>
<evidence type="ECO:0000256" key="9">
    <source>
        <dbReference type="ARBA" id="ARBA00022617"/>
    </source>
</evidence>
<feature type="transmembrane region" description="Helical" evidence="21">
    <location>
        <begin position="165"/>
        <end position="187"/>
    </location>
</feature>
<comment type="similarity">
    <text evidence="5 20">Belongs to the heme-copper respiratory oxidase family.</text>
</comment>
<evidence type="ECO:0000256" key="18">
    <source>
        <dbReference type="ARBA" id="ARBA00023136"/>
    </source>
</evidence>
<evidence type="ECO:0000259" key="22">
    <source>
        <dbReference type="PROSITE" id="PS50855"/>
    </source>
</evidence>
<feature type="transmembrane region" description="Helical" evidence="21">
    <location>
        <begin position="352"/>
        <end position="374"/>
    </location>
</feature>
<dbReference type="Proteomes" id="UP000887104">
    <property type="component" value="Unassembled WGS sequence"/>
</dbReference>
<keyword evidence="17" id="KW-0186">Copper</keyword>
<evidence type="ECO:0000256" key="2">
    <source>
        <dbReference type="ARBA" id="ARBA00001973"/>
    </source>
</evidence>
<evidence type="ECO:0000256" key="21">
    <source>
        <dbReference type="SAM" id="Phobius"/>
    </source>
</evidence>
<evidence type="ECO:0000256" key="10">
    <source>
        <dbReference type="ARBA" id="ARBA00022660"/>
    </source>
</evidence>
<dbReference type="EMBL" id="BPEY01000053">
    <property type="protein sequence ID" value="GIU47970.1"/>
    <property type="molecule type" value="Genomic_DNA"/>
</dbReference>
<evidence type="ECO:0000256" key="3">
    <source>
        <dbReference type="ARBA" id="ARBA00004651"/>
    </source>
</evidence>
<dbReference type="NCBIfam" id="TIGR00780">
    <property type="entry name" value="ccoN"/>
    <property type="match status" value="1"/>
</dbReference>
<keyword evidence="9 20" id="KW-0349">Heme</keyword>
<evidence type="ECO:0000256" key="15">
    <source>
        <dbReference type="ARBA" id="ARBA00022989"/>
    </source>
</evidence>
<evidence type="ECO:0000256" key="6">
    <source>
        <dbReference type="ARBA" id="ARBA00012949"/>
    </source>
</evidence>
<dbReference type="InterPro" id="IPR023615">
    <property type="entry name" value="Cyt_c_Oxase_su1_BS"/>
</dbReference>
<organism evidence="23 24">
    <name type="scientific">Shewanella sairae</name>
    <dbReference type="NCBI Taxonomy" id="190310"/>
    <lineage>
        <taxon>Bacteria</taxon>
        <taxon>Pseudomonadati</taxon>
        <taxon>Pseudomonadota</taxon>
        <taxon>Gammaproteobacteria</taxon>
        <taxon>Alteromonadales</taxon>
        <taxon>Shewanellaceae</taxon>
        <taxon>Shewanella</taxon>
    </lineage>
</organism>
<proteinExistence type="inferred from homology"/>
<feature type="transmembrane region" description="Helical" evidence="21">
    <location>
        <begin position="437"/>
        <end position="459"/>
    </location>
</feature>
<dbReference type="SUPFAM" id="SSF81442">
    <property type="entry name" value="Cytochrome c oxidase subunit I-like"/>
    <property type="match status" value="1"/>
</dbReference>
<dbReference type="PANTHER" id="PTHR10422">
    <property type="entry name" value="CYTOCHROME C OXIDASE SUBUNIT 1"/>
    <property type="match status" value="1"/>
</dbReference>
<reference evidence="23" key="1">
    <citation type="submission" date="2021-05" db="EMBL/GenBank/DDBJ databases">
        <title>Molecular characterization for Shewanella algae harboring chromosomal blaOXA-55-like strains isolated from clinical and environment sample.</title>
        <authorList>
            <person name="Ohama Y."/>
            <person name="Aoki K."/>
            <person name="Harada S."/>
            <person name="Moriya K."/>
            <person name="Ishii Y."/>
            <person name="Tateda K."/>
        </authorList>
    </citation>
    <scope>NUCLEOTIDE SEQUENCE</scope>
    <source>
        <strain evidence="23">JCM 11563</strain>
    </source>
</reference>
<evidence type="ECO:0000256" key="13">
    <source>
        <dbReference type="ARBA" id="ARBA00022967"/>
    </source>
</evidence>
<comment type="cofactor">
    <cofactor evidence="1">
        <name>heme b</name>
        <dbReference type="ChEBI" id="CHEBI:60344"/>
    </cofactor>
</comment>
<feature type="transmembrane region" description="Helical" evidence="21">
    <location>
        <begin position="20"/>
        <end position="44"/>
    </location>
</feature>
<evidence type="ECO:0000313" key="23">
    <source>
        <dbReference type="EMBL" id="GIU47970.1"/>
    </source>
</evidence>
<dbReference type="RefSeq" id="WP_220781815.1">
    <property type="nucleotide sequence ID" value="NZ_BPEY01000053.1"/>
</dbReference>
<comment type="pathway">
    <text evidence="4">Energy metabolism; oxidative phosphorylation.</text>
</comment>
<keyword evidence="7 20" id="KW-0813">Transport</keyword>
<feature type="transmembrane region" description="Helical" evidence="21">
    <location>
        <begin position="207"/>
        <end position="228"/>
    </location>
</feature>
<dbReference type="InterPro" id="IPR004677">
    <property type="entry name" value="Cyt_c_oxidase_cbb3_su1"/>
</dbReference>
<dbReference type="PROSITE" id="PS50855">
    <property type="entry name" value="COX1"/>
    <property type="match status" value="1"/>
</dbReference>
<keyword evidence="14 20" id="KW-0249">Electron transport</keyword>
<evidence type="ECO:0000256" key="12">
    <source>
        <dbReference type="ARBA" id="ARBA00022723"/>
    </source>
</evidence>